<dbReference type="Proteomes" id="UP000694580">
    <property type="component" value="Unplaced"/>
</dbReference>
<evidence type="ECO:0000256" key="9">
    <source>
        <dbReference type="ARBA" id="ARBA00047412"/>
    </source>
</evidence>
<dbReference type="InterPro" id="IPR015424">
    <property type="entry name" value="PyrdxlP-dep_Trfase"/>
</dbReference>
<evidence type="ECO:0000256" key="4">
    <source>
        <dbReference type="ARBA" id="ARBA00022679"/>
    </source>
</evidence>
<comment type="pathway">
    <text evidence="6">Amino-acid degradation; L-alanine degradation via transaminase pathway; pyruvate from L-alanine: step 1/1.</text>
</comment>
<evidence type="ECO:0000256" key="5">
    <source>
        <dbReference type="ARBA" id="ARBA00022898"/>
    </source>
</evidence>
<gene>
    <name evidence="11" type="primary">LOC114781145</name>
</gene>
<evidence type="ECO:0000259" key="10">
    <source>
        <dbReference type="Pfam" id="PF00155"/>
    </source>
</evidence>
<dbReference type="FunFam" id="1.10.287.1970:FF:000001">
    <property type="entry name" value="Alanine aminotransferase 2"/>
    <property type="match status" value="1"/>
</dbReference>
<name>A0AAY4CUR6_9TELE</name>
<dbReference type="InterPro" id="IPR015421">
    <property type="entry name" value="PyrdxlP-dep_Trfase_major"/>
</dbReference>
<proteinExistence type="inferred from homology"/>
<dbReference type="AlphaFoldDB" id="A0AAY4CUR6"/>
<dbReference type="EC" id="2.6.1.2" evidence="8"/>
<reference evidence="11" key="1">
    <citation type="submission" date="2025-08" db="UniProtKB">
        <authorList>
            <consortium name="Ensembl"/>
        </authorList>
    </citation>
    <scope>IDENTIFICATION</scope>
</reference>
<sequence length="431" mass="47338">MEVIDVGSADAQRLGMKPITFVRQVLALCIHPELLNDETFPVDVQQRARELLEHCAGGSVGSYAESAGIAHVQQSVAKFITRRDKGLTSDPSHIFMSSGSQRALRCVLKFLLQGSDHAPIGVMTPNPHPHTLLPLLELLGIVSLPYQLQQGAGWALEKAELKRALQANRGNCNPRAIYISNPGDPTGHVQDRESIQDVIQFAAEENLLLLVNEVFQDSVFGDGCEFLSYKKVLFEMGSAYSERVQLASFHSLSNGIMGECGFRAGYVELVNFDALLPYVETELCGSVCAPVIGQIALDVMVDPPQPGEPSFNEYCEQVTVNKDTLKRNVLRGRSFLNSLPGFSCPTVTGGVYLYTHLTLPQMESDNVELLYSSRLLVEEGVCVGVEKCVCTSVPGENSCHIRICVLMPSPALEEVLSRLETFHLRFLNQRS</sequence>
<dbReference type="FunFam" id="3.40.640.10:FF:000129">
    <property type="entry name" value="Alanine aminotransferase 2"/>
    <property type="match status" value="1"/>
</dbReference>
<feature type="domain" description="Aminotransferase class I/classII large" evidence="10">
    <location>
        <begin position="45"/>
        <end position="419"/>
    </location>
</feature>
<comment type="cofactor">
    <cofactor evidence="1">
        <name>pyridoxal 5'-phosphate</name>
        <dbReference type="ChEBI" id="CHEBI:597326"/>
    </cofactor>
</comment>
<dbReference type="Gene3D" id="3.40.640.10">
    <property type="entry name" value="Type I PLP-dependent aspartate aminotransferase-like (Major domain)"/>
    <property type="match status" value="1"/>
</dbReference>
<dbReference type="CTD" id="100537633"/>
<accession>A0AAY4CUR6</accession>
<evidence type="ECO:0000313" key="12">
    <source>
        <dbReference type="Proteomes" id="UP000694580"/>
    </source>
</evidence>
<keyword evidence="5" id="KW-0663">Pyridoxal phosphate</keyword>
<evidence type="ECO:0000256" key="1">
    <source>
        <dbReference type="ARBA" id="ARBA00001933"/>
    </source>
</evidence>
<evidence type="ECO:0000313" key="11">
    <source>
        <dbReference type="Ensembl" id="ENSDCDP00010036479.1"/>
    </source>
</evidence>
<dbReference type="InterPro" id="IPR045088">
    <property type="entry name" value="ALAT1/2-like"/>
</dbReference>
<keyword evidence="12" id="KW-1185">Reference proteome</keyword>
<dbReference type="CDD" id="cd00609">
    <property type="entry name" value="AAT_like"/>
    <property type="match status" value="1"/>
</dbReference>
<dbReference type="InterPro" id="IPR015422">
    <property type="entry name" value="PyrdxlP-dep_Trfase_small"/>
</dbReference>
<reference evidence="11" key="2">
    <citation type="submission" date="2025-09" db="UniProtKB">
        <authorList>
            <consortium name="Ensembl"/>
        </authorList>
    </citation>
    <scope>IDENTIFICATION</scope>
</reference>
<organism evidence="11 12">
    <name type="scientific">Denticeps clupeoides</name>
    <name type="common">denticle herring</name>
    <dbReference type="NCBI Taxonomy" id="299321"/>
    <lineage>
        <taxon>Eukaryota</taxon>
        <taxon>Metazoa</taxon>
        <taxon>Chordata</taxon>
        <taxon>Craniata</taxon>
        <taxon>Vertebrata</taxon>
        <taxon>Euteleostomi</taxon>
        <taxon>Actinopterygii</taxon>
        <taxon>Neopterygii</taxon>
        <taxon>Teleostei</taxon>
        <taxon>Clupei</taxon>
        <taxon>Clupeiformes</taxon>
        <taxon>Denticipitoidei</taxon>
        <taxon>Denticipitidae</taxon>
        <taxon>Denticeps</taxon>
    </lineage>
</organism>
<dbReference type="InterPro" id="IPR004839">
    <property type="entry name" value="Aminotransferase_I/II_large"/>
</dbReference>
<dbReference type="PANTHER" id="PTHR11751:SF469">
    <property type="entry name" value="ALANINE TRANSAMINASE"/>
    <property type="match status" value="1"/>
</dbReference>
<protein>
    <recommendedName>
        <fullName evidence="8">alanine transaminase</fullName>
        <ecNumber evidence="8">2.6.1.2</ecNumber>
    </recommendedName>
</protein>
<dbReference type="Ensembl" id="ENSDCDT00010045876.1">
    <property type="protein sequence ID" value="ENSDCDP00010036479.1"/>
    <property type="gene ID" value="ENSDCDG00010023860.1"/>
</dbReference>
<evidence type="ECO:0000256" key="8">
    <source>
        <dbReference type="ARBA" id="ARBA00026106"/>
    </source>
</evidence>
<dbReference type="GeneTree" id="ENSGT00940000155265"/>
<comment type="catalytic activity">
    <reaction evidence="9">
        <text>L-alanine + 2-oxoglutarate = pyruvate + L-glutamate</text>
        <dbReference type="Rhea" id="RHEA:19453"/>
        <dbReference type="ChEBI" id="CHEBI:15361"/>
        <dbReference type="ChEBI" id="CHEBI:16810"/>
        <dbReference type="ChEBI" id="CHEBI:29985"/>
        <dbReference type="ChEBI" id="CHEBI:57972"/>
        <dbReference type="EC" id="2.6.1.2"/>
    </reaction>
</comment>
<dbReference type="Pfam" id="PF00155">
    <property type="entry name" value="Aminotran_1_2"/>
    <property type="match status" value="1"/>
</dbReference>
<comment type="similarity">
    <text evidence="7">Belongs to the class-I pyridoxal-phosphate-dependent aminotransferase family. Alanine aminotransferase subfamily.</text>
</comment>
<keyword evidence="3" id="KW-0032">Aminotransferase</keyword>
<evidence type="ECO:0000256" key="3">
    <source>
        <dbReference type="ARBA" id="ARBA00022576"/>
    </source>
</evidence>
<dbReference type="SUPFAM" id="SSF53383">
    <property type="entry name" value="PLP-dependent transferases"/>
    <property type="match status" value="1"/>
</dbReference>
<evidence type="ECO:0000256" key="6">
    <source>
        <dbReference type="ARBA" id="ARBA00025708"/>
    </source>
</evidence>
<comment type="subunit">
    <text evidence="2">Homodimer.</text>
</comment>
<evidence type="ECO:0000256" key="7">
    <source>
        <dbReference type="ARBA" id="ARBA00025785"/>
    </source>
</evidence>
<evidence type="ECO:0000256" key="2">
    <source>
        <dbReference type="ARBA" id="ARBA00011738"/>
    </source>
</evidence>
<dbReference type="GO" id="GO:0030170">
    <property type="term" value="F:pyridoxal phosphate binding"/>
    <property type="evidence" value="ECO:0007669"/>
    <property type="project" value="InterPro"/>
</dbReference>
<dbReference type="Gene3D" id="3.90.1150.10">
    <property type="entry name" value="Aspartate Aminotransferase, domain 1"/>
    <property type="match status" value="1"/>
</dbReference>
<keyword evidence="4" id="KW-0808">Transferase</keyword>
<dbReference type="PANTHER" id="PTHR11751">
    <property type="entry name" value="ALANINE AMINOTRANSFERASE"/>
    <property type="match status" value="1"/>
</dbReference>
<dbReference type="GO" id="GO:0004021">
    <property type="term" value="F:L-alanine:2-oxoglutarate aminotransferase activity"/>
    <property type="evidence" value="ECO:0007669"/>
    <property type="project" value="UniProtKB-EC"/>
</dbReference>
<dbReference type="Gene3D" id="1.10.287.1970">
    <property type="match status" value="1"/>
</dbReference>